<gene>
    <name evidence="2" type="ORF">BDW47DRAFT_106922</name>
</gene>
<evidence type="ECO:0000256" key="1">
    <source>
        <dbReference type="SAM" id="Phobius"/>
    </source>
</evidence>
<dbReference type="GeneID" id="36520044"/>
<keyword evidence="1" id="KW-0812">Transmembrane</keyword>
<feature type="transmembrane region" description="Helical" evidence="1">
    <location>
        <begin position="29"/>
        <end position="58"/>
    </location>
</feature>
<dbReference type="Proteomes" id="UP000234585">
    <property type="component" value="Unassembled WGS sequence"/>
</dbReference>
<dbReference type="AlphaFoldDB" id="A0A2I2F9U2"/>
<name>A0A2I2F9U2_ASPCN</name>
<keyword evidence="3" id="KW-1185">Reference proteome</keyword>
<accession>A0A2I2F9U2</accession>
<dbReference type="EMBL" id="KZ559143">
    <property type="protein sequence ID" value="PLB37375.1"/>
    <property type="molecule type" value="Genomic_DNA"/>
</dbReference>
<reference evidence="2 3" key="1">
    <citation type="submission" date="2017-12" db="EMBL/GenBank/DDBJ databases">
        <authorList>
            <consortium name="DOE Joint Genome Institute"/>
            <person name="Haridas S."/>
            <person name="Kjaerbolling I."/>
            <person name="Vesth T.C."/>
            <person name="Frisvad J.C."/>
            <person name="Nybo J.L."/>
            <person name="Theobald S."/>
            <person name="Kuo A."/>
            <person name="Bowyer P."/>
            <person name="Matsuda Y."/>
            <person name="Mondo S."/>
            <person name="Lyhne E.K."/>
            <person name="Kogle M.E."/>
            <person name="Clum A."/>
            <person name="Lipzen A."/>
            <person name="Salamov A."/>
            <person name="Ngan C.Y."/>
            <person name="Daum C."/>
            <person name="Chiniquy J."/>
            <person name="Barry K."/>
            <person name="LaButti K."/>
            <person name="Simmons B.A."/>
            <person name="Magnuson J.K."/>
            <person name="Mortensen U.H."/>
            <person name="Larsen T.O."/>
            <person name="Grigoriev I.V."/>
            <person name="Baker S.E."/>
            <person name="Andersen M.R."/>
            <person name="Nordberg H.P."/>
            <person name="Cantor M.N."/>
            <person name="Hua S.X."/>
        </authorList>
    </citation>
    <scope>NUCLEOTIDE SEQUENCE [LARGE SCALE GENOMIC DNA]</scope>
    <source>
        <strain evidence="2 3">CBS 102.13</strain>
    </source>
</reference>
<dbReference type="RefSeq" id="XP_024671387.1">
    <property type="nucleotide sequence ID" value="XM_024812884.1"/>
</dbReference>
<keyword evidence="1" id="KW-0472">Membrane</keyword>
<evidence type="ECO:0000313" key="3">
    <source>
        <dbReference type="Proteomes" id="UP000234585"/>
    </source>
</evidence>
<proteinExistence type="predicted"/>
<evidence type="ECO:0000313" key="2">
    <source>
        <dbReference type="EMBL" id="PLB37375.1"/>
    </source>
</evidence>
<keyword evidence="1" id="KW-1133">Transmembrane helix</keyword>
<sequence>MGGANDATDSGGWRISVQHWNRERSIMMYIFFFSFLCLDSSQVGFWFHFFFLVSGYFWPVYLS</sequence>
<organism evidence="2 3">
    <name type="scientific">Aspergillus candidus</name>
    <dbReference type="NCBI Taxonomy" id="41067"/>
    <lineage>
        <taxon>Eukaryota</taxon>
        <taxon>Fungi</taxon>
        <taxon>Dikarya</taxon>
        <taxon>Ascomycota</taxon>
        <taxon>Pezizomycotina</taxon>
        <taxon>Eurotiomycetes</taxon>
        <taxon>Eurotiomycetidae</taxon>
        <taxon>Eurotiales</taxon>
        <taxon>Aspergillaceae</taxon>
        <taxon>Aspergillus</taxon>
        <taxon>Aspergillus subgen. Circumdati</taxon>
    </lineage>
</organism>
<protein>
    <submittedName>
        <fullName evidence="2">Uncharacterized protein</fullName>
    </submittedName>
</protein>